<keyword evidence="7" id="KW-0963">Cytoplasm</keyword>
<keyword evidence="7" id="KW-0698">rRNA processing</keyword>
<dbReference type="Gene3D" id="3.40.390.30">
    <property type="entry name" value="Metalloproteases ('zincins'), catalytic domain"/>
    <property type="match status" value="1"/>
</dbReference>
<dbReference type="NCBIfam" id="TIGR00043">
    <property type="entry name" value="rRNA maturation RNase YbeY"/>
    <property type="match status" value="1"/>
</dbReference>
<evidence type="ECO:0000256" key="1">
    <source>
        <dbReference type="ARBA" id="ARBA00010875"/>
    </source>
</evidence>
<dbReference type="EC" id="3.1.-.-" evidence="7"/>
<dbReference type="STRING" id="909663.GCA_000512235_01076"/>
<dbReference type="GO" id="GO:0008270">
    <property type="term" value="F:zinc ion binding"/>
    <property type="evidence" value="ECO:0007669"/>
    <property type="project" value="UniProtKB-UniRule"/>
</dbReference>
<keyword evidence="5 7" id="KW-0378">Hydrolase</keyword>
<dbReference type="PANTHER" id="PTHR46986:SF1">
    <property type="entry name" value="ENDORIBONUCLEASE YBEY, CHLOROPLASTIC"/>
    <property type="match status" value="1"/>
</dbReference>
<dbReference type="SUPFAM" id="SSF55486">
    <property type="entry name" value="Metalloproteases ('zincins'), catalytic domain"/>
    <property type="match status" value="1"/>
</dbReference>
<dbReference type="EMBL" id="JAAYEE010000075">
    <property type="protein sequence ID" value="NLW34716.1"/>
    <property type="molecule type" value="Genomic_DNA"/>
</dbReference>
<dbReference type="AlphaFoldDB" id="A0A351U652"/>
<evidence type="ECO:0000256" key="2">
    <source>
        <dbReference type="ARBA" id="ARBA00022722"/>
    </source>
</evidence>
<evidence type="ECO:0000313" key="9">
    <source>
        <dbReference type="Proteomes" id="UP000777265"/>
    </source>
</evidence>
<keyword evidence="7" id="KW-0690">Ribosome biogenesis</keyword>
<dbReference type="PANTHER" id="PTHR46986">
    <property type="entry name" value="ENDORIBONUCLEASE YBEY, CHLOROPLASTIC"/>
    <property type="match status" value="1"/>
</dbReference>
<organism evidence="8 9">
    <name type="scientific">Syntrophorhabdus aromaticivorans</name>
    <dbReference type="NCBI Taxonomy" id="328301"/>
    <lineage>
        <taxon>Bacteria</taxon>
        <taxon>Pseudomonadati</taxon>
        <taxon>Thermodesulfobacteriota</taxon>
        <taxon>Syntrophorhabdia</taxon>
        <taxon>Syntrophorhabdales</taxon>
        <taxon>Syntrophorhabdaceae</taxon>
        <taxon>Syntrophorhabdus</taxon>
    </lineage>
</organism>
<dbReference type="GO" id="GO:0004222">
    <property type="term" value="F:metalloendopeptidase activity"/>
    <property type="evidence" value="ECO:0007669"/>
    <property type="project" value="InterPro"/>
</dbReference>
<keyword evidence="2 7" id="KW-0540">Nuclease</keyword>
<comment type="similarity">
    <text evidence="1 7">Belongs to the endoribonuclease YbeY family.</text>
</comment>
<comment type="caution">
    <text evidence="8">The sequence shown here is derived from an EMBL/GenBank/DDBJ whole genome shotgun (WGS) entry which is preliminary data.</text>
</comment>
<accession>A0A351U652</accession>
<protein>
    <recommendedName>
        <fullName evidence="7">Endoribonuclease YbeY</fullName>
        <ecNumber evidence="7">3.1.-.-</ecNumber>
    </recommendedName>
</protein>
<keyword evidence="6 7" id="KW-0862">Zinc</keyword>
<evidence type="ECO:0000256" key="5">
    <source>
        <dbReference type="ARBA" id="ARBA00022801"/>
    </source>
</evidence>
<feature type="binding site" evidence="7">
    <location>
        <position position="112"/>
    </location>
    <ligand>
        <name>Zn(2+)</name>
        <dbReference type="ChEBI" id="CHEBI:29105"/>
        <note>catalytic</note>
    </ligand>
</feature>
<feature type="binding site" evidence="7">
    <location>
        <position position="108"/>
    </location>
    <ligand>
        <name>Zn(2+)</name>
        <dbReference type="ChEBI" id="CHEBI:29105"/>
        <note>catalytic</note>
    </ligand>
</feature>
<evidence type="ECO:0000256" key="4">
    <source>
        <dbReference type="ARBA" id="ARBA00022759"/>
    </source>
</evidence>
<reference evidence="8" key="2">
    <citation type="submission" date="2020-01" db="EMBL/GenBank/DDBJ databases">
        <authorList>
            <person name="Campanaro S."/>
        </authorList>
    </citation>
    <scope>NUCLEOTIDE SEQUENCE</scope>
    <source>
        <strain evidence="8">AS06rmzACSIP_7</strain>
    </source>
</reference>
<sequence>MTVLIRESPRLLRADKRLVKRITEDLLTFLKLQDRDLSILFVNNAGITSLNKEYFGRDRATNVISFSYMDGLPSEVMGDIIISLERAREEADRLAVPYHERVFALIIHGLLHIMGFDHEQGGNEARRMRYREKKLLGFIVSHPLYQQLVGSPD</sequence>
<dbReference type="PROSITE" id="PS01306">
    <property type="entry name" value="UPF0054"/>
    <property type="match status" value="1"/>
</dbReference>
<evidence type="ECO:0000256" key="3">
    <source>
        <dbReference type="ARBA" id="ARBA00022723"/>
    </source>
</evidence>
<dbReference type="GO" id="GO:0004521">
    <property type="term" value="F:RNA endonuclease activity"/>
    <property type="evidence" value="ECO:0007669"/>
    <property type="project" value="UniProtKB-UniRule"/>
</dbReference>
<evidence type="ECO:0000313" key="8">
    <source>
        <dbReference type="EMBL" id="NLW34716.1"/>
    </source>
</evidence>
<name>A0A351U652_9BACT</name>
<feature type="binding site" evidence="7">
    <location>
        <position position="118"/>
    </location>
    <ligand>
        <name>Zn(2+)</name>
        <dbReference type="ChEBI" id="CHEBI:29105"/>
        <note>catalytic</note>
    </ligand>
</feature>
<evidence type="ECO:0000256" key="7">
    <source>
        <dbReference type="HAMAP-Rule" id="MF_00009"/>
    </source>
</evidence>
<dbReference type="Pfam" id="PF02130">
    <property type="entry name" value="YbeY"/>
    <property type="match status" value="1"/>
</dbReference>
<comment type="function">
    <text evidence="7">Single strand-specific metallo-endoribonuclease involved in late-stage 70S ribosome quality control and in maturation of the 3' terminus of the 16S rRNA.</text>
</comment>
<gene>
    <name evidence="7 8" type="primary">ybeY</name>
    <name evidence="8" type="ORF">GXY80_04435</name>
</gene>
<keyword evidence="4 7" id="KW-0255">Endonuclease</keyword>
<dbReference type="HAMAP" id="MF_00009">
    <property type="entry name" value="Endoribonucl_YbeY"/>
    <property type="match status" value="1"/>
</dbReference>
<proteinExistence type="inferred from homology"/>
<dbReference type="Proteomes" id="UP000777265">
    <property type="component" value="Unassembled WGS sequence"/>
</dbReference>
<evidence type="ECO:0000256" key="6">
    <source>
        <dbReference type="ARBA" id="ARBA00022833"/>
    </source>
</evidence>
<comment type="cofactor">
    <cofactor evidence="7">
        <name>Zn(2+)</name>
        <dbReference type="ChEBI" id="CHEBI:29105"/>
    </cofactor>
    <text evidence="7">Binds 1 zinc ion.</text>
</comment>
<dbReference type="InterPro" id="IPR023091">
    <property type="entry name" value="MetalPrtase_cat_dom_sf_prd"/>
</dbReference>
<keyword evidence="3 7" id="KW-0479">Metal-binding</keyword>
<dbReference type="GO" id="GO:0005737">
    <property type="term" value="C:cytoplasm"/>
    <property type="evidence" value="ECO:0007669"/>
    <property type="project" value="UniProtKB-SubCell"/>
</dbReference>
<comment type="subcellular location">
    <subcellularLocation>
        <location evidence="7">Cytoplasm</location>
    </subcellularLocation>
</comment>
<reference evidence="8" key="1">
    <citation type="journal article" date="2020" name="Biotechnol. Biofuels">
        <title>New insights from the biogas microbiome by comprehensive genome-resolved metagenomics of nearly 1600 species originating from multiple anaerobic digesters.</title>
        <authorList>
            <person name="Campanaro S."/>
            <person name="Treu L."/>
            <person name="Rodriguez-R L.M."/>
            <person name="Kovalovszki A."/>
            <person name="Ziels R.M."/>
            <person name="Maus I."/>
            <person name="Zhu X."/>
            <person name="Kougias P.G."/>
            <person name="Basile A."/>
            <person name="Luo G."/>
            <person name="Schluter A."/>
            <person name="Konstantinidis K.T."/>
            <person name="Angelidaki I."/>
        </authorList>
    </citation>
    <scope>NUCLEOTIDE SEQUENCE</scope>
    <source>
        <strain evidence="8">AS06rmzACSIP_7</strain>
    </source>
</reference>
<dbReference type="GO" id="GO:0006364">
    <property type="term" value="P:rRNA processing"/>
    <property type="evidence" value="ECO:0007669"/>
    <property type="project" value="UniProtKB-UniRule"/>
</dbReference>
<dbReference type="InterPro" id="IPR020549">
    <property type="entry name" value="YbeY_CS"/>
</dbReference>
<dbReference type="InterPro" id="IPR002036">
    <property type="entry name" value="YbeY"/>
</dbReference>